<evidence type="ECO:0000259" key="1">
    <source>
        <dbReference type="Pfam" id="PF08241"/>
    </source>
</evidence>
<sequence>MNEKSSDMISEYLEVWEREFKGWDFSYLEKYGRMREFPLSWNYYNEIRKYLKDSQSLLDMGTGGGEFLSELIPLPKKTCATEGYRPNLEIAKKRLEPLGVKVYEIKEDDNMPFDDEEFDLIINRHESYSEKEVRRILKKGGYFITQQVGGCNDKELNMYLNAEPFEYREWDLDKAVKNLEKNNFKIIKRKEDKTKTRFYDICAVIYYLKAISWQISDFSIDKYYIKLRELDFLIEEMDYIDVTCHRFIIIACKN</sequence>
<dbReference type="Gene3D" id="3.40.50.150">
    <property type="entry name" value="Vaccinia Virus protein VP39"/>
    <property type="match status" value="1"/>
</dbReference>
<keyword evidence="2" id="KW-0489">Methyltransferase</keyword>
<feature type="domain" description="Methyltransferase type 11" evidence="1">
    <location>
        <begin position="58"/>
        <end position="144"/>
    </location>
</feature>
<dbReference type="Proteomes" id="UP000184082">
    <property type="component" value="Unassembled WGS sequence"/>
</dbReference>
<proteinExistence type="predicted"/>
<dbReference type="InterPro" id="IPR013216">
    <property type="entry name" value="Methyltransf_11"/>
</dbReference>
<dbReference type="InterPro" id="IPR029063">
    <property type="entry name" value="SAM-dependent_MTases_sf"/>
</dbReference>
<keyword evidence="3" id="KW-1185">Reference proteome</keyword>
<dbReference type="PANTHER" id="PTHR43460">
    <property type="entry name" value="METHYLTRANSFERASE"/>
    <property type="match status" value="1"/>
</dbReference>
<dbReference type="AlphaFoldDB" id="A0A1M6P4B5"/>
<evidence type="ECO:0000313" key="3">
    <source>
        <dbReference type="Proteomes" id="UP000184082"/>
    </source>
</evidence>
<dbReference type="EMBL" id="FRAJ01000007">
    <property type="protein sequence ID" value="SHK02733.1"/>
    <property type="molecule type" value="Genomic_DNA"/>
</dbReference>
<dbReference type="InterPro" id="IPR052939">
    <property type="entry name" value="23S_rRNA_MeTrnsfrase_RlmA"/>
</dbReference>
<dbReference type="GO" id="GO:0008757">
    <property type="term" value="F:S-adenosylmethionine-dependent methyltransferase activity"/>
    <property type="evidence" value="ECO:0007669"/>
    <property type="project" value="InterPro"/>
</dbReference>
<dbReference type="GO" id="GO:0032259">
    <property type="term" value="P:methylation"/>
    <property type="evidence" value="ECO:0007669"/>
    <property type="project" value="UniProtKB-KW"/>
</dbReference>
<accession>A0A1M6P4B5</accession>
<dbReference type="PANTHER" id="PTHR43460:SF1">
    <property type="entry name" value="METHYLTRANSFERASE TYPE 11 DOMAIN-CONTAINING PROTEIN"/>
    <property type="match status" value="1"/>
</dbReference>
<reference evidence="2 3" key="1">
    <citation type="submission" date="2016-11" db="EMBL/GenBank/DDBJ databases">
        <authorList>
            <person name="Jaros S."/>
            <person name="Januszkiewicz K."/>
            <person name="Wedrychowicz H."/>
        </authorList>
    </citation>
    <scope>NUCLEOTIDE SEQUENCE [LARGE SCALE GENOMIC DNA]</scope>
    <source>
        <strain evidence="2 3">DSM 14501</strain>
    </source>
</reference>
<dbReference type="SUPFAM" id="SSF53335">
    <property type="entry name" value="S-adenosyl-L-methionine-dependent methyltransferases"/>
    <property type="match status" value="1"/>
</dbReference>
<dbReference type="STRING" id="1121266.SAMN02745883_01099"/>
<dbReference type="RefSeq" id="WP_072966409.1">
    <property type="nucleotide sequence ID" value="NZ_FRAJ01000007.1"/>
</dbReference>
<organism evidence="2 3">
    <name type="scientific">Caminicella sporogenes DSM 14501</name>
    <dbReference type="NCBI Taxonomy" id="1121266"/>
    <lineage>
        <taxon>Bacteria</taxon>
        <taxon>Bacillati</taxon>
        <taxon>Bacillota</taxon>
        <taxon>Clostridia</taxon>
        <taxon>Peptostreptococcales</taxon>
        <taxon>Caminicellaceae</taxon>
        <taxon>Caminicella</taxon>
    </lineage>
</organism>
<protein>
    <submittedName>
        <fullName evidence="2">Methyltransferase domain-containing protein</fullName>
    </submittedName>
</protein>
<gene>
    <name evidence="2" type="ORF">SAMN02745883_01099</name>
</gene>
<dbReference type="CDD" id="cd02440">
    <property type="entry name" value="AdoMet_MTases"/>
    <property type="match status" value="1"/>
</dbReference>
<evidence type="ECO:0000313" key="2">
    <source>
        <dbReference type="EMBL" id="SHK02733.1"/>
    </source>
</evidence>
<name>A0A1M6P4B5_9FIRM</name>
<dbReference type="Pfam" id="PF08241">
    <property type="entry name" value="Methyltransf_11"/>
    <property type="match status" value="1"/>
</dbReference>
<keyword evidence="2" id="KW-0808">Transferase</keyword>